<dbReference type="Pfam" id="PF01370">
    <property type="entry name" value="Epimerase"/>
    <property type="match status" value="1"/>
</dbReference>
<gene>
    <name evidence="4" type="ORF">MONBRDRAFT_35821</name>
</gene>
<accession>A9US09</accession>
<organism evidence="4 5">
    <name type="scientific">Monosiga brevicollis</name>
    <name type="common">Choanoflagellate</name>
    <dbReference type="NCBI Taxonomy" id="81824"/>
    <lineage>
        <taxon>Eukaryota</taxon>
        <taxon>Choanoflagellata</taxon>
        <taxon>Craspedida</taxon>
        <taxon>Salpingoecidae</taxon>
        <taxon>Monosiga</taxon>
    </lineage>
</organism>
<dbReference type="KEGG" id="mbr:MONBRDRAFT_35821"/>
<keyword evidence="5" id="KW-1185">Reference proteome</keyword>
<protein>
    <recommendedName>
        <fullName evidence="3">NAD-dependent epimerase/dehydratase domain-containing protein</fullName>
    </recommendedName>
</protein>
<dbReference type="RefSeq" id="XP_001743306.1">
    <property type="nucleotide sequence ID" value="XM_001743254.1"/>
</dbReference>
<reference evidence="4 5" key="1">
    <citation type="journal article" date="2008" name="Nature">
        <title>The genome of the choanoflagellate Monosiga brevicollis and the origin of metazoans.</title>
        <authorList>
            <consortium name="JGI Sequencing"/>
            <person name="King N."/>
            <person name="Westbrook M.J."/>
            <person name="Young S.L."/>
            <person name="Kuo A."/>
            <person name="Abedin M."/>
            <person name="Chapman J."/>
            <person name="Fairclough S."/>
            <person name="Hellsten U."/>
            <person name="Isogai Y."/>
            <person name="Letunic I."/>
            <person name="Marr M."/>
            <person name="Pincus D."/>
            <person name="Putnam N."/>
            <person name="Rokas A."/>
            <person name="Wright K.J."/>
            <person name="Zuzow R."/>
            <person name="Dirks W."/>
            <person name="Good M."/>
            <person name="Goodstein D."/>
            <person name="Lemons D."/>
            <person name="Li W."/>
            <person name="Lyons J.B."/>
            <person name="Morris A."/>
            <person name="Nichols S."/>
            <person name="Richter D.J."/>
            <person name="Salamov A."/>
            <person name="Bork P."/>
            <person name="Lim W.A."/>
            <person name="Manning G."/>
            <person name="Miller W.T."/>
            <person name="McGinnis W."/>
            <person name="Shapiro H."/>
            <person name="Tjian R."/>
            <person name="Grigoriev I.V."/>
            <person name="Rokhsar D."/>
        </authorList>
    </citation>
    <scope>NUCLEOTIDE SEQUENCE [LARGE SCALE GENOMIC DNA]</scope>
    <source>
        <strain evidence="5">MX1 / ATCC 50154</strain>
    </source>
</reference>
<dbReference type="OMA" id="GLQIPTC"/>
<dbReference type="InterPro" id="IPR001509">
    <property type="entry name" value="Epimerase_deHydtase"/>
</dbReference>
<dbReference type="eggNOG" id="KOG1430">
    <property type="taxonomic scope" value="Eukaryota"/>
</dbReference>
<dbReference type="STRING" id="81824.A9US09"/>
<evidence type="ECO:0000256" key="2">
    <source>
        <dbReference type="ARBA" id="ARBA00023277"/>
    </source>
</evidence>
<evidence type="ECO:0000259" key="3">
    <source>
        <dbReference type="Pfam" id="PF01370"/>
    </source>
</evidence>
<feature type="domain" description="NAD-dependent epimerase/dehydratase" evidence="3">
    <location>
        <begin position="8"/>
        <end position="251"/>
    </location>
</feature>
<dbReference type="Proteomes" id="UP000001357">
    <property type="component" value="Unassembled WGS sequence"/>
</dbReference>
<dbReference type="PANTHER" id="PTHR43103:SF3">
    <property type="entry name" value="ADP-L-GLYCERO-D-MANNO-HEPTOSE-6-EPIMERASE"/>
    <property type="match status" value="1"/>
</dbReference>
<evidence type="ECO:0000256" key="1">
    <source>
        <dbReference type="ARBA" id="ARBA00022857"/>
    </source>
</evidence>
<dbReference type="EMBL" id="CH991544">
    <property type="protein sequence ID" value="EDQ92020.1"/>
    <property type="molecule type" value="Genomic_DNA"/>
</dbReference>
<dbReference type="CDD" id="cd08946">
    <property type="entry name" value="SDR_e"/>
    <property type="match status" value="1"/>
</dbReference>
<dbReference type="PANTHER" id="PTHR43103">
    <property type="entry name" value="NUCLEOSIDE-DIPHOSPHATE-SUGAR EPIMERASE"/>
    <property type="match status" value="1"/>
</dbReference>
<dbReference type="AlphaFoldDB" id="A9US09"/>
<keyword evidence="2" id="KW-0119">Carbohydrate metabolism</keyword>
<dbReference type="SUPFAM" id="SSF51735">
    <property type="entry name" value="NAD(P)-binding Rossmann-fold domains"/>
    <property type="match status" value="1"/>
</dbReference>
<dbReference type="InterPro" id="IPR036291">
    <property type="entry name" value="NAD(P)-bd_dom_sf"/>
</dbReference>
<sequence>MAANQDKVLVTGGQGFLGAWIVKQLIEAGAHPIIFDLRQSDDILRQVLSEEQFAGLERHYGDIADPEQFKTLVLASKPSAIIHLAGLQIPTCKVNPVLGAQVNVIGTLNVFEAVRLLAAETGQSPIRIAYASSAAVLGPKADYTNPPVPDDFYHKPATIYGVFKLANEGSARLYWQDHKIPSVGLRPLTCFGVGREIGLTSAPTKAIKATIVGQPYVCSVTGTTGFSYVKDVARAFIGAAFSTSDGAPVFNIRGEVTSAEEFIDYVRQILPAAEKLITIDGREVPIMADVDETGLQTMLASVPAPYGLTGAFPTPLPDAIRETAEHFQRLQAENRLHVRDLE</sequence>
<evidence type="ECO:0000313" key="4">
    <source>
        <dbReference type="EMBL" id="EDQ92020.1"/>
    </source>
</evidence>
<keyword evidence="1" id="KW-0521">NADP</keyword>
<dbReference type="GeneID" id="5888345"/>
<evidence type="ECO:0000313" key="5">
    <source>
        <dbReference type="Proteomes" id="UP000001357"/>
    </source>
</evidence>
<dbReference type="InParanoid" id="A9US09"/>
<dbReference type="Gene3D" id="3.40.50.720">
    <property type="entry name" value="NAD(P)-binding Rossmann-like Domain"/>
    <property type="match status" value="1"/>
</dbReference>
<proteinExistence type="predicted"/>
<name>A9US09_MONBE</name>